<dbReference type="Gene3D" id="3.40.630.10">
    <property type="entry name" value="Zn peptidases"/>
    <property type="match status" value="1"/>
</dbReference>
<comment type="caution">
    <text evidence="1">The sequence shown here is derived from an EMBL/GenBank/DDBJ whole genome shotgun (WGS) entry which is preliminary data.</text>
</comment>
<evidence type="ECO:0000313" key="2">
    <source>
        <dbReference type="Proteomes" id="UP000245207"/>
    </source>
</evidence>
<accession>A0A2U1NAL8</accession>
<protein>
    <submittedName>
        <fullName evidence="1">Uncharacterized protein</fullName>
    </submittedName>
</protein>
<proteinExistence type="predicted"/>
<dbReference type="EMBL" id="PKPP01003219">
    <property type="protein sequence ID" value="PWA70550.1"/>
    <property type="molecule type" value="Genomic_DNA"/>
</dbReference>
<dbReference type="STRING" id="35608.A0A2U1NAL8"/>
<keyword evidence="2" id="KW-1185">Reference proteome</keyword>
<organism evidence="1 2">
    <name type="scientific">Artemisia annua</name>
    <name type="common">Sweet wormwood</name>
    <dbReference type="NCBI Taxonomy" id="35608"/>
    <lineage>
        <taxon>Eukaryota</taxon>
        <taxon>Viridiplantae</taxon>
        <taxon>Streptophyta</taxon>
        <taxon>Embryophyta</taxon>
        <taxon>Tracheophyta</taxon>
        <taxon>Spermatophyta</taxon>
        <taxon>Magnoliopsida</taxon>
        <taxon>eudicotyledons</taxon>
        <taxon>Gunneridae</taxon>
        <taxon>Pentapetalae</taxon>
        <taxon>asterids</taxon>
        <taxon>campanulids</taxon>
        <taxon>Asterales</taxon>
        <taxon>Asteraceae</taxon>
        <taxon>Asteroideae</taxon>
        <taxon>Anthemideae</taxon>
        <taxon>Artemisiinae</taxon>
        <taxon>Artemisia</taxon>
    </lineage>
</organism>
<sequence>MALNYLYVSKWKSVVSPSDELTKEVVAASEVVGEHLWRMPMEVTSYWECMESVSPESVRSLVKGISSQHEEDFRHPEEELTLHKEIHKTLLQLPWKVMSDQPQQTKK</sequence>
<gene>
    <name evidence="1" type="ORF">CTI12_AA287630</name>
</gene>
<dbReference type="OrthoDB" id="412814at2759"/>
<name>A0A2U1NAL8_ARTAN</name>
<dbReference type="Proteomes" id="UP000245207">
    <property type="component" value="Unassembled WGS sequence"/>
</dbReference>
<evidence type="ECO:0000313" key="1">
    <source>
        <dbReference type="EMBL" id="PWA70550.1"/>
    </source>
</evidence>
<reference evidence="1 2" key="1">
    <citation type="journal article" date="2018" name="Mol. Plant">
        <title>The genome of Artemisia annua provides insight into the evolution of Asteraceae family and artemisinin biosynthesis.</title>
        <authorList>
            <person name="Shen Q."/>
            <person name="Zhang L."/>
            <person name="Liao Z."/>
            <person name="Wang S."/>
            <person name="Yan T."/>
            <person name="Shi P."/>
            <person name="Liu M."/>
            <person name="Fu X."/>
            <person name="Pan Q."/>
            <person name="Wang Y."/>
            <person name="Lv Z."/>
            <person name="Lu X."/>
            <person name="Zhang F."/>
            <person name="Jiang W."/>
            <person name="Ma Y."/>
            <person name="Chen M."/>
            <person name="Hao X."/>
            <person name="Li L."/>
            <person name="Tang Y."/>
            <person name="Lv G."/>
            <person name="Zhou Y."/>
            <person name="Sun X."/>
            <person name="Brodelius P.E."/>
            <person name="Rose J.K.C."/>
            <person name="Tang K."/>
        </authorList>
    </citation>
    <scope>NUCLEOTIDE SEQUENCE [LARGE SCALE GENOMIC DNA]</scope>
    <source>
        <strain evidence="2">cv. Huhao1</strain>
        <tissue evidence="1">Leaf</tissue>
    </source>
</reference>
<dbReference type="AlphaFoldDB" id="A0A2U1NAL8"/>